<evidence type="ECO:0000256" key="2">
    <source>
        <dbReference type="HAMAP-Rule" id="MF_00003"/>
    </source>
</evidence>
<evidence type="ECO:0000313" key="3">
    <source>
        <dbReference type="EMBL" id="EAV46532.1"/>
    </source>
</evidence>
<protein>
    <recommendedName>
        <fullName evidence="2">Ribosome-binding factor A</fullName>
    </recommendedName>
</protein>
<dbReference type="EMBL" id="AAUX01000001">
    <property type="protein sequence ID" value="EAV46532.1"/>
    <property type="molecule type" value="Genomic_DNA"/>
</dbReference>
<comment type="similarity">
    <text evidence="2">Belongs to the RbfA family.</text>
</comment>
<dbReference type="PANTHER" id="PTHR33515:SF1">
    <property type="entry name" value="RIBOSOME-BINDING FACTOR A, CHLOROPLASTIC-RELATED"/>
    <property type="match status" value="1"/>
</dbReference>
<dbReference type="GO" id="GO:0030490">
    <property type="term" value="P:maturation of SSU-rRNA"/>
    <property type="evidence" value="ECO:0007669"/>
    <property type="project" value="UniProtKB-UniRule"/>
</dbReference>
<dbReference type="HAMAP" id="MF_00003">
    <property type="entry name" value="RbfA"/>
    <property type="match status" value="1"/>
</dbReference>
<evidence type="ECO:0000256" key="1">
    <source>
        <dbReference type="ARBA" id="ARBA00022517"/>
    </source>
</evidence>
<dbReference type="SUPFAM" id="SSF89919">
    <property type="entry name" value="Ribosome-binding factor A, RbfA"/>
    <property type="match status" value="1"/>
</dbReference>
<organism evidence="3 4">
    <name type="scientific">Methylophilales bacterium HTCC2181</name>
    <dbReference type="NCBI Taxonomy" id="383631"/>
    <lineage>
        <taxon>Bacteria</taxon>
        <taxon>Pseudomonadati</taxon>
        <taxon>Pseudomonadota</taxon>
        <taxon>Betaproteobacteria</taxon>
        <taxon>Nitrosomonadales</taxon>
        <taxon>OM43 clade</taxon>
    </lineage>
</organism>
<dbReference type="Pfam" id="PF02033">
    <property type="entry name" value="RBFA"/>
    <property type="match status" value="1"/>
</dbReference>
<dbReference type="NCBIfam" id="TIGR00082">
    <property type="entry name" value="rbfA"/>
    <property type="match status" value="1"/>
</dbReference>
<sequence length="111" mass="12744">MAKDYPRSDRIRQQIKKELANLLQKEVKDPSLNQITILDVDVSPCLKHAKVFFVSQEEASEEVMKGLARSMPFLRSQLAKRMTTRGIPKLHFVYDKSIDESIKISKLLDGI</sequence>
<keyword evidence="2" id="KW-0963">Cytoplasm</keyword>
<dbReference type="GO" id="GO:0043024">
    <property type="term" value="F:ribosomal small subunit binding"/>
    <property type="evidence" value="ECO:0007669"/>
    <property type="project" value="TreeGrafter"/>
</dbReference>
<comment type="subunit">
    <text evidence="2">Monomer. Binds 30S ribosomal subunits, but not 50S ribosomal subunits or 70S ribosomes.</text>
</comment>
<accession>A0P4S2</accession>
<comment type="function">
    <text evidence="2">One of several proteins that assist in the late maturation steps of the functional core of the 30S ribosomal subunit. Associates with free 30S ribosomal subunits (but not with 30S subunits that are part of 70S ribosomes or polysomes). Required for efficient processing of 16S rRNA. May interact with the 5'-terminal helix region of 16S rRNA.</text>
</comment>
<keyword evidence="1 2" id="KW-0690">Ribosome biogenesis</keyword>
<proteinExistence type="inferred from homology"/>
<comment type="subcellular location">
    <subcellularLocation>
        <location evidence="2">Cytoplasm</location>
    </subcellularLocation>
</comment>
<dbReference type="GO" id="GO:0005829">
    <property type="term" value="C:cytosol"/>
    <property type="evidence" value="ECO:0007669"/>
    <property type="project" value="TreeGrafter"/>
</dbReference>
<dbReference type="Gene3D" id="3.30.300.20">
    <property type="match status" value="1"/>
</dbReference>
<comment type="caution">
    <text evidence="3">The sequence shown here is derived from an EMBL/GenBank/DDBJ whole genome shotgun (WGS) entry which is preliminary data.</text>
</comment>
<reference evidence="3 4" key="1">
    <citation type="submission" date="2006-11" db="EMBL/GenBank/DDBJ databases">
        <authorList>
            <person name="Giovannoni S."/>
            <person name="Vergin K."/>
            <person name="Ferriera S."/>
            <person name="Johnson J."/>
            <person name="Kravitz S."/>
            <person name="Beeson K."/>
            <person name="Sutton G."/>
            <person name="Rogers Y.-H."/>
            <person name="Friedman R."/>
            <person name="Frazier M."/>
            <person name="Venter J.C."/>
        </authorList>
    </citation>
    <scope>NUCLEOTIDE SEQUENCE [LARGE SCALE GENOMIC DNA]</scope>
    <source>
        <strain evidence="3 4">HTCC2181</strain>
    </source>
</reference>
<keyword evidence="4" id="KW-1185">Reference proteome</keyword>
<dbReference type="InterPro" id="IPR015946">
    <property type="entry name" value="KH_dom-like_a/b"/>
</dbReference>
<dbReference type="InterPro" id="IPR000238">
    <property type="entry name" value="RbfA"/>
</dbReference>
<gene>
    <name evidence="2" type="primary">rbfA</name>
    <name evidence="3" type="ORF">MB2181_00625</name>
</gene>
<dbReference type="OrthoDB" id="307788at2"/>
<evidence type="ECO:0000313" key="4">
    <source>
        <dbReference type="Proteomes" id="UP000054262"/>
    </source>
</evidence>
<dbReference type="PANTHER" id="PTHR33515">
    <property type="entry name" value="RIBOSOME-BINDING FACTOR A, CHLOROPLASTIC-RELATED"/>
    <property type="match status" value="1"/>
</dbReference>
<dbReference type="InterPro" id="IPR023799">
    <property type="entry name" value="RbfA_dom_sf"/>
</dbReference>
<dbReference type="Proteomes" id="UP000054262">
    <property type="component" value="Unassembled WGS sequence"/>
</dbReference>
<name>A0P4S2_9PROT</name>
<dbReference type="AlphaFoldDB" id="A0P4S2"/>